<dbReference type="Proteomes" id="UP000001876">
    <property type="component" value="Unassembled WGS sequence"/>
</dbReference>
<accession>C1MW98</accession>
<dbReference type="EMBL" id="GG663741">
    <property type="protein sequence ID" value="EEH55838.1"/>
    <property type="molecule type" value="Genomic_DNA"/>
</dbReference>
<name>C1MW98_MICPC</name>
<dbReference type="PANTHER" id="PTHR10683:SF18">
    <property type="entry name" value="TRANSALDOLASE"/>
    <property type="match status" value="1"/>
</dbReference>
<dbReference type="Gene3D" id="3.20.20.70">
    <property type="entry name" value="Aldolase class I"/>
    <property type="match status" value="1"/>
</dbReference>
<dbReference type="KEGG" id="mpp:MICPUCDRAFT_59680"/>
<dbReference type="OMA" id="IVRFGCE"/>
<dbReference type="Pfam" id="PF00923">
    <property type="entry name" value="TAL_FSA"/>
    <property type="match status" value="1"/>
</dbReference>
<dbReference type="PANTHER" id="PTHR10683">
    <property type="entry name" value="TRANSALDOLASE"/>
    <property type="match status" value="1"/>
</dbReference>
<dbReference type="InterPro" id="IPR013785">
    <property type="entry name" value="Aldolase_TIM"/>
</dbReference>
<evidence type="ECO:0000313" key="2">
    <source>
        <dbReference type="EMBL" id="EEH55838.1"/>
    </source>
</evidence>
<dbReference type="STRING" id="564608.C1MW98"/>
<dbReference type="InterPro" id="IPR001585">
    <property type="entry name" value="TAL/FSA"/>
</dbReference>
<protein>
    <submittedName>
        <fullName evidence="2">Predicted protein</fullName>
    </submittedName>
</protein>
<keyword evidence="1" id="KW-0704">Schiff base</keyword>
<dbReference type="GeneID" id="9685325"/>
<dbReference type="OrthoDB" id="2015515at2759"/>
<dbReference type="RefSeq" id="XP_003059886.1">
    <property type="nucleotide sequence ID" value="XM_003059840.1"/>
</dbReference>
<proteinExistence type="predicted"/>
<dbReference type="eggNOG" id="KOG2772">
    <property type="taxonomic scope" value="Eukaryota"/>
</dbReference>
<evidence type="ECO:0000256" key="1">
    <source>
        <dbReference type="ARBA" id="ARBA00023270"/>
    </source>
</evidence>
<dbReference type="SUPFAM" id="SSF51569">
    <property type="entry name" value="Aldolase"/>
    <property type="match status" value="1"/>
</dbReference>
<dbReference type="GO" id="GO:0005975">
    <property type="term" value="P:carbohydrate metabolic process"/>
    <property type="evidence" value="ECO:0007669"/>
    <property type="project" value="InterPro"/>
</dbReference>
<organism evidence="3">
    <name type="scientific">Micromonas pusilla (strain CCMP1545)</name>
    <name type="common">Picoplanktonic green alga</name>
    <dbReference type="NCBI Taxonomy" id="564608"/>
    <lineage>
        <taxon>Eukaryota</taxon>
        <taxon>Viridiplantae</taxon>
        <taxon>Chlorophyta</taxon>
        <taxon>Mamiellophyceae</taxon>
        <taxon>Mamiellales</taxon>
        <taxon>Mamiellaceae</taxon>
        <taxon>Micromonas</taxon>
    </lineage>
</organism>
<dbReference type="AlphaFoldDB" id="C1MW98"/>
<evidence type="ECO:0000313" key="3">
    <source>
        <dbReference type="Proteomes" id="UP000001876"/>
    </source>
</evidence>
<sequence length="402" mass="42867">MPPHNALLAPASLRALGPRAKPPARSLNAAVLRGRRLAIVPRASSVVPKPAVRASAVATPTRIDIHPGSELEGLRTVSDLVFDTKSAVNEFGQLGPQAATVSASIVLHVLTENATGDVGALEGAMVYEPCSGAFIADRLDCVVDKTFVNLASLFADRVEGKVSVEVDVHSAKTVEEIVARAKRMKAMFQELAIAVSDKILFKVPATWKGIEAVRRLEEEGIHCHVTHVYCLEQAALAIRANAALLQTYVGRTNTWYASRAAETKANCLGEGVDPSLVGVELTRQIDALVRCHKGKTKIIAASVRNREEAIALAGCDFLLLNERVIAALNEKPSADKSAWVAHNFHDAGCPDVPEGIDEAAFEVALASSPAGEELTLGMKNSAVADERLREYIKQRVAPGSGQ</sequence>
<keyword evidence="3" id="KW-1185">Reference proteome</keyword>
<gene>
    <name evidence="2" type="ORF">MICPUCDRAFT_59680</name>
</gene>
<reference evidence="2 3" key="1">
    <citation type="journal article" date="2009" name="Science">
        <title>Green evolution and dynamic adaptations revealed by genomes of the marine picoeukaryotes Micromonas.</title>
        <authorList>
            <person name="Worden A.Z."/>
            <person name="Lee J.H."/>
            <person name="Mock T."/>
            <person name="Rouze P."/>
            <person name="Simmons M.P."/>
            <person name="Aerts A.L."/>
            <person name="Allen A.E."/>
            <person name="Cuvelier M.L."/>
            <person name="Derelle E."/>
            <person name="Everett M.V."/>
            <person name="Foulon E."/>
            <person name="Grimwood J."/>
            <person name="Gundlach H."/>
            <person name="Henrissat B."/>
            <person name="Napoli C."/>
            <person name="McDonald S.M."/>
            <person name="Parker M.S."/>
            <person name="Rombauts S."/>
            <person name="Salamov A."/>
            <person name="Von Dassow P."/>
            <person name="Badger J.H."/>
            <person name="Coutinho P.M."/>
            <person name="Demir E."/>
            <person name="Dubchak I."/>
            <person name="Gentemann C."/>
            <person name="Eikrem W."/>
            <person name="Gready J.E."/>
            <person name="John U."/>
            <person name="Lanier W."/>
            <person name="Lindquist E.A."/>
            <person name="Lucas S."/>
            <person name="Mayer K.F."/>
            <person name="Moreau H."/>
            <person name="Not F."/>
            <person name="Otillar R."/>
            <person name="Panaud O."/>
            <person name="Pangilinan J."/>
            <person name="Paulsen I."/>
            <person name="Piegu B."/>
            <person name="Poliakov A."/>
            <person name="Robbens S."/>
            <person name="Schmutz J."/>
            <person name="Toulza E."/>
            <person name="Wyss T."/>
            <person name="Zelensky A."/>
            <person name="Zhou K."/>
            <person name="Armbrust E.V."/>
            <person name="Bhattacharya D."/>
            <person name="Goodenough U.W."/>
            <person name="Van de Peer Y."/>
            <person name="Grigoriev I.V."/>
        </authorList>
    </citation>
    <scope>NUCLEOTIDE SEQUENCE [LARGE SCALE GENOMIC DNA]</scope>
    <source>
        <strain evidence="2 3">CCMP1545</strain>
    </source>
</reference>